<dbReference type="Proteomes" id="UP000396862">
    <property type="component" value="Unassembled WGS sequence"/>
</dbReference>
<dbReference type="InterPro" id="IPR024294">
    <property type="entry name" value="DUF3810"/>
</dbReference>
<dbReference type="AlphaFoldDB" id="A0A2P8CK39"/>
<dbReference type="RefSeq" id="WP_106540388.1">
    <property type="nucleotide sequence ID" value="NZ_BLAU01000001.1"/>
</dbReference>
<dbReference type="Pfam" id="PF12725">
    <property type="entry name" value="DUF3810"/>
    <property type="match status" value="1"/>
</dbReference>
<reference evidence="2 5" key="2">
    <citation type="submission" date="2019-10" db="EMBL/GenBank/DDBJ databases">
        <title>Prolixibacter strains distinguished by the presence of nitrate reductase genes were adept at nitrate-dependent anaerobic corrosion of metallic iron and carbon steel.</title>
        <authorList>
            <person name="Iino T."/>
            <person name="Shono N."/>
            <person name="Ito K."/>
            <person name="Nakamura R."/>
            <person name="Sueoka K."/>
            <person name="Harayama S."/>
            <person name="Ohkuma M."/>
        </authorList>
    </citation>
    <scope>NUCLEOTIDE SEQUENCE [LARGE SCALE GENOMIC DNA]</scope>
    <source>
        <strain evidence="2 5">MIC1-1</strain>
    </source>
</reference>
<dbReference type="Proteomes" id="UP000240621">
    <property type="component" value="Unassembled WGS sequence"/>
</dbReference>
<keyword evidence="1" id="KW-1133">Transmembrane helix</keyword>
<organism evidence="3 4">
    <name type="scientific">Prolixibacter denitrificans</name>
    <dbReference type="NCBI Taxonomy" id="1541063"/>
    <lineage>
        <taxon>Bacteria</taxon>
        <taxon>Pseudomonadati</taxon>
        <taxon>Bacteroidota</taxon>
        <taxon>Bacteroidia</taxon>
        <taxon>Marinilabiliales</taxon>
        <taxon>Prolixibacteraceae</taxon>
        <taxon>Prolixibacter</taxon>
    </lineage>
</organism>
<feature type="transmembrane region" description="Helical" evidence="1">
    <location>
        <begin position="99"/>
        <end position="119"/>
    </location>
</feature>
<keyword evidence="5" id="KW-1185">Reference proteome</keyword>
<evidence type="ECO:0000313" key="2">
    <source>
        <dbReference type="EMBL" id="GET19956.1"/>
    </source>
</evidence>
<comment type="caution">
    <text evidence="3">The sequence shown here is derived from an EMBL/GenBank/DDBJ whole genome shotgun (WGS) entry which is preliminary data.</text>
</comment>
<feature type="transmembrane region" description="Helical" evidence="1">
    <location>
        <begin position="45"/>
        <end position="63"/>
    </location>
</feature>
<dbReference type="EMBL" id="BLAU01000001">
    <property type="protein sequence ID" value="GET19956.1"/>
    <property type="molecule type" value="Genomic_DNA"/>
</dbReference>
<gene>
    <name evidence="3" type="ORF">CLV93_101291</name>
    <name evidence="2" type="ORF">JCM18694_02020</name>
</gene>
<dbReference type="EMBL" id="PYGC01000001">
    <property type="protein sequence ID" value="PSK85336.1"/>
    <property type="molecule type" value="Genomic_DNA"/>
</dbReference>
<evidence type="ECO:0000313" key="4">
    <source>
        <dbReference type="Proteomes" id="UP000240621"/>
    </source>
</evidence>
<evidence type="ECO:0000313" key="3">
    <source>
        <dbReference type="EMBL" id="PSK85336.1"/>
    </source>
</evidence>
<protein>
    <submittedName>
        <fullName evidence="3">Uncharacterized protein DUF3810</fullName>
    </submittedName>
</protein>
<feature type="transmembrane region" description="Helical" evidence="1">
    <location>
        <begin position="69"/>
        <end position="87"/>
    </location>
</feature>
<accession>A0A2P8CK39</accession>
<name>A0A2P8CK39_9BACT</name>
<feature type="transmembrane region" description="Helical" evidence="1">
    <location>
        <begin position="16"/>
        <end position="33"/>
    </location>
</feature>
<evidence type="ECO:0000256" key="1">
    <source>
        <dbReference type="SAM" id="Phobius"/>
    </source>
</evidence>
<sequence>MSYWRKVRGFLFPTRYLVFWVAAVVFLITRLAIRFPQLTDNWYSHGLYPVIATILSFFSRFVPFSLWDIFWTAFVLAAIVVILLLIFRKIRFTPTLLKTLQFLAILYSYFYLVWGFNYFRPSIDNRLHFPTGKLPDSLFIETLDTLIAQTNASWMEMDSLKKADINSAVEASYKANADFLQITYPNGYRRPKTMLYSGLFAKSGVSGYFGPFFNEVHINGKLLPTEYPFVLAHEKAHQFGMARESEANFCAYVVCSTSSNPYLRYSANFNLIQYFLVDALPLKNYRDYVKKLRPEVIADIRAEQKYWRSLRNEKLDRIQTAANDAYLKSNNIKQGTLNYNQVVELVLRWYEQKEKH</sequence>
<keyword evidence="1" id="KW-0472">Membrane</keyword>
<evidence type="ECO:0000313" key="5">
    <source>
        <dbReference type="Proteomes" id="UP000396862"/>
    </source>
</evidence>
<proteinExistence type="predicted"/>
<reference evidence="3 4" key="1">
    <citation type="submission" date="2018-03" db="EMBL/GenBank/DDBJ databases">
        <title>Genomic Encyclopedia of Archaeal and Bacterial Type Strains, Phase II (KMG-II): from individual species to whole genera.</title>
        <authorList>
            <person name="Goeker M."/>
        </authorList>
    </citation>
    <scope>NUCLEOTIDE SEQUENCE [LARGE SCALE GENOMIC DNA]</scope>
    <source>
        <strain evidence="3 4">DSM 27267</strain>
    </source>
</reference>
<keyword evidence="1" id="KW-0812">Transmembrane</keyword>